<organism evidence="2 3">
    <name type="scientific">Stephania yunnanensis</name>
    <dbReference type="NCBI Taxonomy" id="152371"/>
    <lineage>
        <taxon>Eukaryota</taxon>
        <taxon>Viridiplantae</taxon>
        <taxon>Streptophyta</taxon>
        <taxon>Embryophyta</taxon>
        <taxon>Tracheophyta</taxon>
        <taxon>Spermatophyta</taxon>
        <taxon>Magnoliopsida</taxon>
        <taxon>Ranunculales</taxon>
        <taxon>Menispermaceae</taxon>
        <taxon>Menispermoideae</taxon>
        <taxon>Cissampelideae</taxon>
        <taxon>Stephania</taxon>
    </lineage>
</organism>
<evidence type="ECO:0000256" key="1">
    <source>
        <dbReference type="SAM" id="MobiDB-lite"/>
    </source>
</evidence>
<proteinExistence type="predicted"/>
<comment type="caution">
    <text evidence="2">The sequence shown here is derived from an EMBL/GenBank/DDBJ whole genome shotgun (WGS) entry which is preliminary data.</text>
</comment>
<sequence length="187" mass="20358">MPSCLSTGVKLGRRLRVGVRVAESSQRRPETQSRRWRRSRTRAAVAEDRGCEHGQRNRGREVSGTQGRGAVLVAGGGGCVGPAVKTYGTRGGGKGGRTTPPEEKTAQRQRRRTTNSRRGGSRLGWRGLCGGGDCSSVAESKWSGLQREVSRRMACWFLPFLGSDRSATDQVCRLLSVADLSQISERR</sequence>
<name>A0AAP0HGF8_9MAGN</name>
<gene>
    <name evidence="2" type="ORF">Syun_029887</name>
</gene>
<dbReference type="EMBL" id="JBBNAF010000013">
    <property type="protein sequence ID" value="KAK9087493.1"/>
    <property type="molecule type" value="Genomic_DNA"/>
</dbReference>
<dbReference type="AlphaFoldDB" id="A0AAP0HGF8"/>
<feature type="compositionally biased region" description="Basic and acidic residues" evidence="1">
    <location>
        <begin position="45"/>
        <end position="61"/>
    </location>
</feature>
<evidence type="ECO:0000313" key="2">
    <source>
        <dbReference type="EMBL" id="KAK9087493.1"/>
    </source>
</evidence>
<feature type="region of interest" description="Disordered" evidence="1">
    <location>
        <begin position="85"/>
        <end position="122"/>
    </location>
</feature>
<dbReference type="Proteomes" id="UP001420932">
    <property type="component" value="Unassembled WGS sequence"/>
</dbReference>
<protein>
    <submittedName>
        <fullName evidence="2">Uncharacterized protein</fullName>
    </submittedName>
</protein>
<evidence type="ECO:0000313" key="3">
    <source>
        <dbReference type="Proteomes" id="UP001420932"/>
    </source>
</evidence>
<reference evidence="2 3" key="1">
    <citation type="submission" date="2024-01" db="EMBL/GenBank/DDBJ databases">
        <title>Genome assemblies of Stephania.</title>
        <authorList>
            <person name="Yang L."/>
        </authorList>
    </citation>
    <scope>NUCLEOTIDE SEQUENCE [LARGE SCALE GENOMIC DNA]</scope>
    <source>
        <strain evidence="2">YNDBR</strain>
        <tissue evidence="2">Leaf</tissue>
    </source>
</reference>
<accession>A0AAP0HGF8</accession>
<keyword evidence="3" id="KW-1185">Reference proteome</keyword>
<feature type="region of interest" description="Disordered" evidence="1">
    <location>
        <begin position="20"/>
        <end position="66"/>
    </location>
</feature>